<organism evidence="11 12">
    <name type="scientific">Streptococcus ovuberis</name>
    <dbReference type="NCBI Taxonomy" id="1936207"/>
    <lineage>
        <taxon>Bacteria</taxon>
        <taxon>Bacillati</taxon>
        <taxon>Bacillota</taxon>
        <taxon>Bacilli</taxon>
        <taxon>Lactobacillales</taxon>
        <taxon>Streptococcaceae</taxon>
        <taxon>Streptococcus</taxon>
    </lineage>
</organism>
<dbReference type="PANTHER" id="PTHR37820">
    <property type="entry name" value="CELL DIVISION PROTEIN DIVIB"/>
    <property type="match status" value="1"/>
</dbReference>
<dbReference type="InterPro" id="IPR050487">
    <property type="entry name" value="FtsQ_DivIB"/>
</dbReference>
<comment type="subcellular location">
    <subcellularLocation>
        <location evidence="8">Cell membrane</location>
        <topology evidence="8">Single-pass type II membrane protein</topology>
    </subcellularLocation>
    <subcellularLocation>
        <location evidence="1">Membrane</location>
    </subcellularLocation>
    <text evidence="8">Localizes to the division septum.</text>
</comment>
<evidence type="ECO:0000256" key="5">
    <source>
        <dbReference type="ARBA" id="ARBA00022989"/>
    </source>
</evidence>
<keyword evidence="4 8" id="KW-0812">Transmembrane</keyword>
<feature type="region of interest" description="Disordered" evidence="9">
    <location>
        <begin position="39"/>
        <end position="143"/>
    </location>
</feature>
<keyword evidence="12" id="KW-1185">Reference proteome</keyword>
<dbReference type="GO" id="GO:0032153">
    <property type="term" value="C:cell division site"/>
    <property type="evidence" value="ECO:0007669"/>
    <property type="project" value="UniProtKB-UniRule"/>
</dbReference>
<reference evidence="11 12" key="1">
    <citation type="submission" date="2020-04" db="EMBL/GenBank/DDBJ databases">
        <title>MicrobeNet Type strains.</title>
        <authorList>
            <person name="Nicholson A.C."/>
        </authorList>
    </citation>
    <scope>NUCLEOTIDE SEQUENCE [LARGE SCALE GENOMIC DNA]</scope>
    <source>
        <strain evidence="11 12">CCUG 69612</strain>
    </source>
</reference>
<name>A0A7X6MXU2_9STRE</name>
<dbReference type="InterPro" id="IPR013685">
    <property type="entry name" value="POTRA_FtsQ_type"/>
</dbReference>
<protein>
    <recommendedName>
        <fullName evidence="8">Cell division protein DivIB</fullName>
    </recommendedName>
</protein>
<keyword evidence="6 8" id="KW-0472">Membrane</keyword>
<keyword evidence="5 8" id="KW-1133">Transmembrane helix</keyword>
<feature type="region of interest" description="Disordered" evidence="9">
    <location>
        <begin position="1"/>
        <end position="23"/>
    </location>
</feature>
<dbReference type="AlphaFoldDB" id="A0A7X6MXU2"/>
<dbReference type="Gene3D" id="3.40.50.10960">
    <property type="match status" value="1"/>
</dbReference>
<evidence type="ECO:0000256" key="8">
    <source>
        <dbReference type="HAMAP-Rule" id="MF_00912"/>
    </source>
</evidence>
<dbReference type="InterPro" id="IPR034746">
    <property type="entry name" value="POTRA"/>
</dbReference>
<dbReference type="RefSeq" id="WP_168549106.1">
    <property type="nucleotide sequence ID" value="NZ_JAAXPR010000008.1"/>
</dbReference>
<keyword evidence="7 8" id="KW-0131">Cell cycle</keyword>
<dbReference type="EMBL" id="JAAXPR010000008">
    <property type="protein sequence ID" value="NKZ20350.1"/>
    <property type="molecule type" value="Genomic_DNA"/>
</dbReference>
<evidence type="ECO:0000256" key="2">
    <source>
        <dbReference type="ARBA" id="ARBA00022475"/>
    </source>
</evidence>
<feature type="compositionally biased region" description="Acidic residues" evidence="9">
    <location>
        <begin position="95"/>
        <end position="106"/>
    </location>
</feature>
<evidence type="ECO:0000256" key="3">
    <source>
        <dbReference type="ARBA" id="ARBA00022618"/>
    </source>
</evidence>
<dbReference type="PROSITE" id="PS51779">
    <property type="entry name" value="POTRA"/>
    <property type="match status" value="1"/>
</dbReference>
<comment type="similarity">
    <text evidence="8">Belongs to the FtsQ/DivIB family. DivIB subfamily.</text>
</comment>
<dbReference type="PANTHER" id="PTHR37820:SF1">
    <property type="entry name" value="CELL DIVISION PROTEIN FTSQ"/>
    <property type="match status" value="1"/>
</dbReference>
<evidence type="ECO:0000256" key="1">
    <source>
        <dbReference type="ARBA" id="ARBA00004370"/>
    </source>
</evidence>
<dbReference type="GO" id="GO:0005886">
    <property type="term" value="C:plasma membrane"/>
    <property type="evidence" value="ECO:0007669"/>
    <property type="project" value="UniProtKB-SubCell"/>
</dbReference>
<accession>A0A7X6MXU2</accession>
<dbReference type="Pfam" id="PF03799">
    <property type="entry name" value="FtsQ_DivIB_C"/>
    <property type="match status" value="1"/>
</dbReference>
<evidence type="ECO:0000313" key="11">
    <source>
        <dbReference type="EMBL" id="NKZ20350.1"/>
    </source>
</evidence>
<dbReference type="HAMAP" id="MF_00912">
    <property type="entry name" value="DivIB"/>
    <property type="match status" value="1"/>
</dbReference>
<evidence type="ECO:0000256" key="7">
    <source>
        <dbReference type="ARBA" id="ARBA00023306"/>
    </source>
</evidence>
<evidence type="ECO:0000256" key="6">
    <source>
        <dbReference type="ARBA" id="ARBA00023136"/>
    </source>
</evidence>
<feature type="domain" description="POTRA" evidence="10">
    <location>
        <begin position="179"/>
        <end position="250"/>
    </location>
</feature>
<dbReference type="InterPro" id="IPR026580">
    <property type="entry name" value="DivIB"/>
</dbReference>
<keyword evidence="2 8" id="KW-1003">Cell membrane</keyword>
<comment type="function">
    <text evidence="8">Cell division protein that may be involved in stabilizing or promoting the assembly of the division complex.</text>
</comment>
<keyword evidence="3 8" id="KW-0132">Cell division</keyword>
<evidence type="ECO:0000259" key="10">
    <source>
        <dbReference type="PROSITE" id="PS51779"/>
    </source>
</evidence>
<comment type="caution">
    <text evidence="11">The sequence shown here is derived from an EMBL/GenBank/DDBJ whole genome shotgun (WGS) entry which is preliminary data.</text>
</comment>
<feature type="compositionally biased region" description="Basic and acidic residues" evidence="9">
    <location>
        <begin position="39"/>
        <end position="65"/>
    </location>
</feature>
<proteinExistence type="inferred from homology"/>
<sequence length="378" mass="42601">MSEKEHPQEVDQETPTASVEETIDLAEWRVKNQAYLEKRAREKEQAQKAQSEKKSAQLEASKDTSKGLSSTRENASEVVEKEELDSVSEERLDQELTESDLPLELEENPREAAEEDSDLSSPELLQTEELESVPSPIKSKKLTRPKNKKKKAFIYKTVLFGIFLFLMLVGCLYLVSPLSKLKQFEVSGLTNTTKEQVLLATNIAESDYTAGVLLDKQTIEETIEDQLVWVDKAQLTYQFPTTFKIAVKEKYIVGYVKDGANYYPVLSSGETIDTAVTEETLPTAYLLFRMTDLELVRQFVVNLAEENMLEVAQHIQAVELSPTQATNDLLSLTMTEGHTVLVPLSELGKKLAFYEAISQKLTVLSYIDMEAGIYTYAK</sequence>
<dbReference type="Proteomes" id="UP000522720">
    <property type="component" value="Unassembled WGS sequence"/>
</dbReference>
<dbReference type="InterPro" id="IPR005548">
    <property type="entry name" value="Cell_div_FtsQ/DivIB_C"/>
</dbReference>
<evidence type="ECO:0000256" key="9">
    <source>
        <dbReference type="SAM" id="MobiDB-lite"/>
    </source>
</evidence>
<dbReference type="Pfam" id="PF08478">
    <property type="entry name" value="POTRA_1"/>
    <property type="match status" value="1"/>
</dbReference>
<evidence type="ECO:0000256" key="4">
    <source>
        <dbReference type="ARBA" id="ARBA00022692"/>
    </source>
</evidence>
<dbReference type="GO" id="GO:0043093">
    <property type="term" value="P:FtsZ-dependent cytokinesis"/>
    <property type="evidence" value="ECO:0007669"/>
    <property type="project" value="UniProtKB-UniRule"/>
</dbReference>
<feature type="transmembrane region" description="Helical" evidence="8">
    <location>
        <begin position="153"/>
        <end position="175"/>
    </location>
</feature>
<gene>
    <name evidence="8" type="primary">divIB</name>
    <name evidence="11" type="ORF">HF992_05750</name>
</gene>
<evidence type="ECO:0000313" key="12">
    <source>
        <dbReference type="Proteomes" id="UP000522720"/>
    </source>
</evidence>